<comment type="subcellular location">
    <subcellularLocation>
        <location evidence="1">Cytoplasm</location>
    </subcellularLocation>
</comment>
<dbReference type="InterPro" id="IPR003442">
    <property type="entry name" value="T6A_TsaE"/>
</dbReference>
<dbReference type="SUPFAM" id="SSF52540">
    <property type="entry name" value="P-loop containing nucleoside triphosphate hydrolases"/>
    <property type="match status" value="1"/>
</dbReference>
<evidence type="ECO:0000313" key="12">
    <source>
        <dbReference type="Proteomes" id="UP001652564"/>
    </source>
</evidence>
<keyword evidence="4" id="KW-0963">Cytoplasm</keyword>
<comment type="similarity">
    <text evidence="2">Belongs to the TsaE family.</text>
</comment>
<keyword evidence="6" id="KW-0479">Metal-binding</keyword>
<evidence type="ECO:0000256" key="10">
    <source>
        <dbReference type="ARBA" id="ARBA00032441"/>
    </source>
</evidence>
<reference evidence="11 12" key="1">
    <citation type="submission" date="2022-10" db="EMBL/GenBank/DDBJ databases">
        <title>Defluviimonas sp. nov., isolated from ocean surface sediments.</title>
        <authorList>
            <person name="He W."/>
            <person name="Wang L."/>
            <person name="Zhang D.-F."/>
        </authorList>
    </citation>
    <scope>NUCLEOTIDE SEQUENCE [LARGE SCALE GENOMIC DNA]</scope>
    <source>
        <strain evidence="11 12">WL0050</strain>
    </source>
</reference>
<comment type="caution">
    <text evidence="11">The sequence shown here is derived from an EMBL/GenBank/DDBJ whole genome shotgun (WGS) entry which is preliminary data.</text>
</comment>
<keyword evidence="5" id="KW-0819">tRNA processing</keyword>
<dbReference type="Pfam" id="PF02367">
    <property type="entry name" value="TsaE"/>
    <property type="match status" value="1"/>
</dbReference>
<evidence type="ECO:0000256" key="3">
    <source>
        <dbReference type="ARBA" id="ARBA00019010"/>
    </source>
</evidence>
<evidence type="ECO:0000313" key="11">
    <source>
        <dbReference type="EMBL" id="MCV2872605.1"/>
    </source>
</evidence>
<evidence type="ECO:0000256" key="5">
    <source>
        <dbReference type="ARBA" id="ARBA00022694"/>
    </source>
</evidence>
<dbReference type="EMBL" id="JAOWKZ010000002">
    <property type="protein sequence ID" value="MCV2872605.1"/>
    <property type="molecule type" value="Genomic_DNA"/>
</dbReference>
<keyword evidence="12" id="KW-1185">Reference proteome</keyword>
<evidence type="ECO:0000256" key="2">
    <source>
        <dbReference type="ARBA" id="ARBA00007599"/>
    </source>
</evidence>
<protein>
    <recommendedName>
        <fullName evidence="3">tRNA threonylcarbamoyladenosine biosynthesis protein TsaE</fullName>
    </recommendedName>
    <alternativeName>
        <fullName evidence="10">t(6)A37 threonylcarbamoyladenosine biosynthesis protein TsaE</fullName>
    </alternativeName>
</protein>
<evidence type="ECO:0000256" key="8">
    <source>
        <dbReference type="ARBA" id="ARBA00022840"/>
    </source>
</evidence>
<dbReference type="Gene3D" id="3.40.50.300">
    <property type="entry name" value="P-loop containing nucleotide triphosphate hydrolases"/>
    <property type="match status" value="1"/>
</dbReference>
<dbReference type="NCBIfam" id="TIGR00150">
    <property type="entry name" value="T6A_YjeE"/>
    <property type="match status" value="1"/>
</dbReference>
<gene>
    <name evidence="11" type="primary">tsaE</name>
    <name evidence="11" type="ORF">OEZ71_09870</name>
</gene>
<keyword evidence="9" id="KW-0460">Magnesium</keyword>
<keyword evidence="8" id="KW-0067">ATP-binding</keyword>
<accession>A0ABT2ZNP5</accession>
<name>A0ABT2ZNP5_9RHOB</name>
<dbReference type="Proteomes" id="UP001652564">
    <property type="component" value="Unassembled WGS sequence"/>
</dbReference>
<organism evidence="11 12">
    <name type="scientific">Albidovulum litorale</name>
    <dbReference type="NCBI Taxonomy" id="2984134"/>
    <lineage>
        <taxon>Bacteria</taxon>
        <taxon>Pseudomonadati</taxon>
        <taxon>Pseudomonadota</taxon>
        <taxon>Alphaproteobacteria</taxon>
        <taxon>Rhodobacterales</taxon>
        <taxon>Paracoccaceae</taxon>
        <taxon>Albidovulum</taxon>
    </lineage>
</organism>
<keyword evidence="7" id="KW-0547">Nucleotide-binding</keyword>
<proteinExistence type="inferred from homology"/>
<evidence type="ECO:0000256" key="7">
    <source>
        <dbReference type="ARBA" id="ARBA00022741"/>
    </source>
</evidence>
<evidence type="ECO:0000256" key="4">
    <source>
        <dbReference type="ARBA" id="ARBA00022490"/>
    </source>
</evidence>
<dbReference type="RefSeq" id="WP_263739785.1">
    <property type="nucleotide sequence ID" value="NZ_JAOWKZ010000002.1"/>
</dbReference>
<dbReference type="InterPro" id="IPR027417">
    <property type="entry name" value="P-loop_NTPase"/>
</dbReference>
<dbReference type="PANTHER" id="PTHR33540:SF2">
    <property type="entry name" value="TRNA THREONYLCARBAMOYLADENOSINE BIOSYNTHESIS PROTEIN TSAE"/>
    <property type="match status" value="1"/>
</dbReference>
<evidence type="ECO:0000256" key="1">
    <source>
        <dbReference type="ARBA" id="ARBA00004496"/>
    </source>
</evidence>
<sequence length="171" mass="18540">MTDAAPHPTQIRLSLSSEEATTRLASRISSMLKAGDTLLISGPIGAGKTHFCRSLIQSRLAAEGRMEDVPSPTYTLVQVYELDGIDIWHADLYRLTDPADILELGLGEAFDTAICLVEWPDRLGPEQPADALQLDMEAGEHNTSRVLTISASNRRWAPVIAEIAAFQAALA</sequence>
<evidence type="ECO:0000256" key="9">
    <source>
        <dbReference type="ARBA" id="ARBA00022842"/>
    </source>
</evidence>
<evidence type="ECO:0000256" key="6">
    <source>
        <dbReference type="ARBA" id="ARBA00022723"/>
    </source>
</evidence>
<dbReference type="PANTHER" id="PTHR33540">
    <property type="entry name" value="TRNA THREONYLCARBAMOYLADENOSINE BIOSYNTHESIS PROTEIN TSAE"/>
    <property type="match status" value="1"/>
</dbReference>